<dbReference type="FunFam" id="3.40.50.720:FF:000185">
    <property type="entry name" value="peroxisomal multifunctional enzyme type 2"/>
    <property type="match status" value="1"/>
</dbReference>
<dbReference type="Gene3D" id="3.10.129.10">
    <property type="entry name" value="Hotdog Thioesterase"/>
    <property type="match status" value="1"/>
</dbReference>
<reference evidence="12 13" key="1">
    <citation type="submission" date="2020-08" db="EMBL/GenBank/DDBJ databases">
        <authorList>
            <person name="Hejnol A."/>
        </authorList>
    </citation>
    <scope>NUCLEOTIDE SEQUENCE [LARGE SCALE GENOMIC DNA]</scope>
</reference>
<keyword evidence="13" id="KW-1185">Reference proteome</keyword>
<evidence type="ECO:0000256" key="9">
    <source>
        <dbReference type="ARBA" id="ARBA00023239"/>
    </source>
</evidence>
<evidence type="ECO:0000256" key="8">
    <source>
        <dbReference type="ARBA" id="ARBA00023235"/>
    </source>
</evidence>
<dbReference type="InterPro" id="IPR051687">
    <property type="entry name" value="Peroxisomal_Beta-Oxidation"/>
</dbReference>
<evidence type="ECO:0000256" key="6">
    <source>
        <dbReference type="ARBA" id="ARBA00023098"/>
    </source>
</evidence>
<name>A0A7I8W0I4_9ANNE</name>
<dbReference type="GO" id="GO:0018812">
    <property type="term" value="F:3-hydroxyacyl-CoA dehydratase activity"/>
    <property type="evidence" value="ECO:0007669"/>
    <property type="project" value="UniProtKB-ARBA"/>
</dbReference>
<comment type="caution">
    <text evidence="12">The sequence shown here is derived from an EMBL/GenBank/DDBJ whole genome shotgun (WGS) entry which is preliminary data.</text>
</comment>
<evidence type="ECO:0000256" key="2">
    <source>
        <dbReference type="ARBA" id="ARBA00005005"/>
    </source>
</evidence>
<dbReference type="SUPFAM" id="SSF54637">
    <property type="entry name" value="Thioesterase/thiol ester dehydrase-isomerase"/>
    <property type="match status" value="2"/>
</dbReference>
<dbReference type="InterPro" id="IPR029069">
    <property type="entry name" value="HotDog_dom_sf"/>
</dbReference>
<sequence>MADQLRFDGKVVLVTGAGGGLGREYALEFARRGASVVVNDLGGDIKGGGKSSVAADKVVDEIRKAGGKAVANYDSVEDGEKVVQTALDHYGGIDIVVNNAGILRDRSFLRTSDADWDIVHRVHLRGAFKVTRAAWSHMREKKFGRVIMTSSDAGIFGNRGQANYSAAKLGLYGFSNTLAIEGAKNNIYCNTIAPTAGSRLTKTVMPDEVINVLKPEYVAPLVIYLCHESSQENGGLFEVGGGYVTKLRWQRAGGAVVRKKGVQMTAEQVRDCWNDIVDFETNPDYPVNISTDGAGRILSIIDQIENPEDPNAYPNPGGKGPEAAIGSKMRIENVELSTRDAMLYALSIGVSTTQENHLKFAYENSEDFSVIPTMSVCLAFPVMPGIMKSDAVSIDYTQLLHGEQYTECFKPLKSDEKYSIEGELVDVLDKGKGAIFITEAKMFDKNEELVSLNQFTTFVRGAGGFGGKRDSTVAKQPLPTPDRQPDAVVSEKTSLDQAALYRLSGDYNPLHIDPNFSAMGGFEKPILHGLCSYGFAARAVLNKFCNDDVAKFKAMKVRFSKPVLPGQTLQTEMWLEGDKVHFCTKIGETGQVCLSNGYVILNKDDRLAKL</sequence>
<dbReference type="Proteomes" id="UP000549394">
    <property type="component" value="Unassembled WGS sequence"/>
</dbReference>
<dbReference type="Pfam" id="PF00106">
    <property type="entry name" value="adh_short"/>
    <property type="match status" value="1"/>
</dbReference>
<evidence type="ECO:0000256" key="5">
    <source>
        <dbReference type="ARBA" id="ARBA00023002"/>
    </source>
</evidence>
<protein>
    <recommendedName>
        <fullName evidence="10">Peroxisomal multifunctional enzyme type 2</fullName>
    </recommendedName>
</protein>
<keyword evidence="8" id="KW-0413">Isomerase</keyword>
<dbReference type="UniPathway" id="UPA00659"/>
<keyword evidence="9" id="KW-0456">Lyase</keyword>
<dbReference type="Gene3D" id="1.10.287.4290">
    <property type="match status" value="1"/>
</dbReference>
<dbReference type="CDD" id="cd05353">
    <property type="entry name" value="hydroxyacyl-CoA-like_DH_SDR_c-like"/>
    <property type="match status" value="1"/>
</dbReference>
<evidence type="ECO:0000259" key="11">
    <source>
        <dbReference type="SMART" id="SM00822"/>
    </source>
</evidence>
<evidence type="ECO:0000256" key="7">
    <source>
        <dbReference type="ARBA" id="ARBA00023140"/>
    </source>
</evidence>
<evidence type="ECO:0000313" key="13">
    <source>
        <dbReference type="Proteomes" id="UP000549394"/>
    </source>
</evidence>
<dbReference type="AlphaFoldDB" id="A0A7I8W0I4"/>
<gene>
    <name evidence="12" type="ORF">DGYR_LOCUS9941</name>
</gene>
<dbReference type="GO" id="GO:0016853">
    <property type="term" value="F:isomerase activity"/>
    <property type="evidence" value="ECO:0007669"/>
    <property type="project" value="UniProtKB-KW"/>
</dbReference>
<comment type="subcellular location">
    <subcellularLocation>
        <location evidence="1">Peroxisome</location>
    </subcellularLocation>
</comment>
<dbReference type="InterPro" id="IPR054357">
    <property type="entry name" value="MFE-2_N"/>
</dbReference>
<dbReference type="InterPro" id="IPR020904">
    <property type="entry name" value="Sc_DH/Rdtase_CS"/>
</dbReference>
<dbReference type="InterPro" id="IPR057326">
    <property type="entry name" value="KR_dom"/>
</dbReference>
<dbReference type="PANTHER" id="PTHR45024:SF2">
    <property type="entry name" value="SCP2 DOMAIN-CONTAINING PROTEIN"/>
    <property type="match status" value="1"/>
</dbReference>
<dbReference type="Pfam" id="PF22622">
    <property type="entry name" value="MFE-2_hydrat-2_N"/>
    <property type="match status" value="1"/>
</dbReference>
<comment type="pathway">
    <text evidence="2">Lipid metabolism; fatty acid beta-oxidation.</text>
</comment>
<accession>A0A7I8W0I4</accession>
<dbReference type="PRINTS" id="PR00081">
    <property type="entry name" value="GDHRDH"/>
</dbReference>
<comment type="similarity">
    <text evidence="3">Belongs to the short-chain dehydrogenases/reductases (SDR) family.</text>
</comment>
<organism evidence="12 13">
    <name type="scientific">Dimorphilus gyrociliatus</name>
    <dbReference type="NCBI Taxonomy" id="2664684"/>
    <lineage>
        <taxon>Eukaryota</taxon>
        <taxon>Metazoa</taxon>
        <taxon>Spiralia</taxon>
        <taxon>Lophotrochozoa</taxon>
        <taxon>Annelida</taxon>
        <taxon>Polychaeta</taxon>
        <taxon>Polychaeta incertae sedis</taxon>
        <taxon>Dinophilidae</taxon>
        <taxon>Dimorphilus</taxon>
    </lineage>
</organism>
<keyword evidence="5" id="KW-0560">Oxidoreductase</keyword>
<dbReference type="PRINTS" id="PR00080">
    <property type="entry name" value="SDRFAMILY"/>
</dbReference>
<dbReference type="SUPFAM" id="SSF51735">
    <property type="entry name" value="NAD(P)-binding Rossmann-fold domains"/>
    <property type="match status" value="1"/>
</dbReference>
<dbReference type="Pfam" id="PF01575">
    <property type="entry name" value="MaoC_dehydratas"/>
    <property type="match status" value="1"/>
</dbReference>
<evidence type="ECO:0000256" key="1">
    <source>
        <dbReference type="ARBA" id="ARBA00004275"/>
    </source>
</evidence>
<evidence type="ECO:0000313" key="12">
    <source>
        <dbReference type="EMBL" id="CAD5122090.1"/>
    </source>
</evidence>
<keyword evidence="7" id="KW-0576">Peroxisome</keyword>
<dbReference type="InterPro" id="IPR036291">
    <property type="entry name" value="NAD(P)-bd_dom_sf"/>
</dbReference>
<keyword evidence="4" id="KW-0276">Fatty acid metabolism</keyword>
<dbReference type="Gene3D" id="3.40.50.720">
    <property type="entry name" value="NAD(P)-binding Rossmann-like Domain"/>
    <property type="match status" value="1"/>
</dbReference>
<dbReference type="GO" id="GO:0016491">
    <property type="term" value="F:oxidoreductase activity"/>
    <property type="evidence" value="ECO:0007669"/>
    <property type="project" value="UniProtKB-KW"/>
</dbReference>
<dbReference type="SMART" id="SM00822">
    <property type="entry name" value="PKS_KR"/>
    <property type="match status" value="1"/>
</dbReference>
<feature type="domain" description="Ketoreductase" evidence="11">
    <location>
        <begin position="10"/>
        <end position="184"/>
    </location>
</feature>
<dbReference type="InterPro" id="IPR002539">
    <property type="entry name" value="MaoC-like_dom"/>
</dbReference>
<evidence type="ECO:0000256" key="10">
    <source>
        <dbReference type="ARBA" id="ARBA00073497"/>
    </source>
</evidence>
<dbReference type="OrthoDB" id="3592703at2759"/>
<dbReference type="PANTHER" id="PTHR45024">
    <property type="entry name" value="DEHYDROGENASES, SHORT CHAIN"/>
    <property type="match status" value="1"/>
</dbReference>
<evidence type="ECO:0000256" key="3">
    <source>
        <dbReference type="ARBA" id="ARBA00006484"/>
    </source>
</evidence>
<dbReference type="GO" id="GO:0005777">
    <property type="term" value="C:peroxisome"/>
    <property type="evidence" value="ECO:0007669"/>
    <property type="project" value="UniProtKB-SubCell"/>
</dbReference>
<dbReference type="PROSITE" id="PS00061">
    <property type="entry name" value="ADH_SHORT"/>
    <property type="match status" value="1"/>
</dbReference>
<dbReference type="InterPro" id="IPR002347">
    <property type="entry name" value="SDR_fam"/>
</dbReference>
<dbReference type="FunFam" id="3.10.129.10:FF:000013">
    <property type="entry name" value="Peroxisomal multifunctional enzyme type 2"/>
    <property type="match status" value="1"/>
</dbReference>
<dbReference type="GO" id="GO:0006635">
    <property type="term" value="P:fatty acid beta-oxidation"/>
    <property type="evidence" value="ECO:0007669"/>
    <property type="project" value="UniProtKB-UniPathway"/>
</dbReference>
<proteinExistence type="inferred from homology"/>
<keyword evidence="6" id="KW-0443">Lipid metabolism</keyword>
<dbReference type="CDD" id="cd03448">
    <property type="entry name" value="HDE_HSD"/>
    <property type="match status" value="1"/>
</dbReference>
<evidence type="ECO:0000256" key="4">
    <source>
        <dbReference type="ARBA" id="ARBA00022832"/>
    </source>
</evidence>
<dbReference type="EMBL" id="CAJFCJ010000016">
    <property type="protein sequence ID" value="CAD5122090.1"/>
    <property type="molecule type" value="Genomic_DNA"/>
</dbReference>